<dbReference type="InterPro" id="IPR009080">
    <property type="entry name" value="tRNAsynth_Ia_anticodon-bd"/>
</dbReference>
<accession>A0A0M0JGR0</accession>
<organism evidence="3 4">
    <name type="scientific">Chrysochromulina tobinii</name>
    <dbReference type="NCBI Taxonomy" id="1460289"/>
    <lineage>
        <taxon>Eukaryota</taxon>
        <taxon>Haptista</taxon>
        <taxon>Haptophyta</taxon>
        <taxon>Prymnesiophyceae</taxon>
        <taxon>Prymnesiales</taxon>
        <taxon>Chrysochromulinaceae</taxon>
        <taxon>Chrysochromulina</taxon>
    </lineage>
</organism>
<dbReference type="GO" id="GO:0004812">
    <property type="term" value="F:aminoacyl-tRNA ligase activity"/>
    <property type="evidence" value="ECO:0007669"/>
    <property type="project" value="InterPro"/>
</dbReference>
<evidence type="ECO:0000313" key="3">
    <source>
        <dbReference type="EMBL" id="KOO25423.1"/>
    </source>
</evidence>
<proteinExistence type="predicted"/>
<evidence type="ECO:0000313" key="4">
    <source>
        <dbReference type="Proteomes" id="UP000037460"/>
    </source>
</evidence>
<evidence type="ECO:0000256" key="1">
    <source>
        <dbReference type="SAM" id="MobiDB-lite"/>
    </source>
</evidence>
<dbReference type="InterPro" id="IPR056411">
    <property type="entry name" value="CysS_C"/>
</dbReference>
<dbReference type="SUPFAM" id="SSF47323">
    <property type="entry name" value="Anticodon-binding domain of a subclass of class I aminoacyl-tRNA synthetases"/>
    <property type="match status" value="2"/>
</dbReference>
<feature type="region of interest" description="Disordered" evidence="1">
    <location>
        <begin position="111"/>
        <end position="150"/>
    </location>
</feature>
<dbReference type="Gene3D" id="1.20.120.1910">
    <property type="entry name" value="Cysteine-tRNA ligase, C-terminal anti-codon recognition domain"/>
    <property type="match status" value="1"/>
</dbReference>
<feature type="domain" description="Cysteinyl-tRNA ligase anticodon binding" evidence="2">
    <location>
        <begin position="158"/>
        <end position="203"/>
    </location>
</feature>
<dbReference type="Proteomes" id="UP000037460">
    <property type="component" value="Unassembled WGS sequence"/>
</dbReference>
<evidence type="ECO:0000259" key="2">
    <source>
        <dbReference type="Pfam" id="PF23493"/>
    </source>
</evidence>
<feature type="compositionally biased region" description="Basic and acidic residues" evidence="1">
    <location>
        <begin position="138"/>
        <end position="150"/>
    </location>
</feature>
<reference evidence="4" key="1">
    <citation type="journal article" date="2015" name="PLoS Genet.">
        <title>Genome Sequence and Transcriptome Analyses of Chrysochromulina tobin: Metabolic Tools for Enhanced Algal Fitness in the Prominent Order Prymnesiales (Haptophyceae).</title>
        <authorList>
            <person name="Hovde B.T."/>
            <person name="Deodato C.R."/>
            <person name="Hunsperger H.M."/>
            <person name="Ryken S.A."/>
            <person name="Yost W."/>
            <person name="Jha R.K."/>
            <person name="Patterson J."/>
            <person name="Monnat R.J. Jr."/>
            <person name="Barlow S.B."/>
            <person name="Starkenburg S.R."/>
            <person name="Cattolico R.A."/>
        </authorList>
    </citation>
    <scope>NUCLEOTIDE SEQUENCE</scope>
    <source>
        <strain evidence="4">CCMP291</strain>
    </source>
</reference>
<keyword evidence="4" id="KW-1185">Reference proteome</keyword>
<dbReference type="GO" id="GO:0006418">
    <property type="term" value="P:tRNA aminoacylation for protein translation"/>
    <property type="evidence" value="ECO:0007669"/>
    <property type="project" value="InterPro"/>
</dbReference>
<feature type="compositionally biased region" description="Polar residues" evidence="1">
    <location>
        <begin position="120"/>
        <end position="136"/>
    </location>
</feature>
<dbReference type="AlphaFoldDB" id="A0A0M0JGR0"/>
<sequence length="219" mass="24276">MRLRKKLDRLFEEADAILAQLEAKSVTVSDDARSWRADGLSFVYEYTRNGGTAGRSSVELGLVEGLIYQRGVAKSASDFDEAERLADKLAGAGVELDDKARQWRFVDAKGSGGAVRSLGSKRTPQNPNLEGGSKQTPRNHDYSRAAPDDYNLKPDELGRIDALLGKRLAAKKARDFEKADVLQAELRSLGVEVDDEKRLWYVRYHDGGRAASSFNVRGW</sequence>
<dbReference type="Pfam" id="PF23493">
    <property type="entry name" value="CysS_C"/>
    <property type="match status" value="1"/>
</dbReference>
<comment type="caution">
    <text evidence="3">The sequence shown here is derived from an EMBL/GenBank/DDBJ whole genome shotgun (WGS) entry which is preliminary data.</text>
</comment>
<gene>
    <name evidence="3" type="ORF">Ctob_011819</name>
</gene>
<dbReference type="EMBL" id="JWZX01002976">
    <property type="protein sequence ID" value="KOO25423.1"/>
    <property type="molecule type" value="Genomic_DNA"/>
</dbReference>
<dbReference type="GO" id="GO:0005524">
    <property type="term" value="F:ATP binding"/>
    <property type="evidence" value="ECO:0007669"/>
    <property type="project" value="InterPro"/>
</dbReference>
<name>A0A0M0JGR0_9EUKA</name>
<protein>
    <recommendedName>
        <fullName evidence="2">Cysteinyl-tRNA ligase anticodon binding domain-containing protein</fullName>
    </recommendedName>
</protein>